<comment type="caution">
    <text evidence="1">The sequence shown here is derived from an EMBL/GenBank/DDBJ whole genome shotgun (WGS) entry which is preliminary data.</text>
</comment>
<dbReference type="AlphaFoldDB" id="A0AAV4ESX7"/>
<protein>
    <submittedName>
        <fullName evidence="1">Inositol hexakisphosphate and diphosphoinositol-pentakisphosphate kinase</fullName>
    </submittedName>
</protein>
<evidence type="ECO:0000313" key="1">
    <source>
        <dbReference type="EMBL" id="GFR64079.1"/>
    </source>
</evidence>
<reference evidence="1 2" key="1">
    <citation type="journal article" date="2021" name="Elife">
        <title>Chloroplast acquisition without the gene transfer in kleptoplastic sea slugs, Plakobranchus ocellatus.</title>
        <authorList>
            <person name="Maeda T."/>
            <person name="Takahashi S."/>
            <person name="Yoshida T."/>
            <person name="Shimamura S."/>
            <person name="Takaki Y."/>
            <person name="Nagai Y."/>
            <person name="Toyoda A."/>
            <person name="Suzuki Y."/>
            <person name="Arimoto A."/>
            <person name="Ishii H."/>
            <person name="Satoh N."/>
            <person name="Nishiyama T."/>
            <person name="Hasebe M."/>
            <person name="Maruyama T."/>
            <person name="Minagawa J."/>
            <person name="Obokata J."/>
            <person name="Shigenobu S."/>
        </authorList>
    </citation>
    <scope>NUCLEOTIDE SEQUENCE [LARGE SCALE GENOMIC DNA]</scope>
</reference>
<keyword evidence="1" id="KW-0808">Transferase</keyword>
<feature type="non-terminal residue" evidence="1">
    <location>
        <position position="120"/>
    </location>
</feature>
<dbReference type="EMBL" id="BMAT01000326">
    <property type="protein sequence ID" value="GFR64079.1"/>
    <property type="molecule type" value="Genomic_DNA"/>
</dbReference>
<sequence length="120" mass="13103">MIKGYDNLCLVLNLDQACGSSSWDSTVDNQAAGRGRFQVSATDKRCHQPQKRLNIQQACLFQQSLLGGGGGAGAAFAGEDDDPFQHRKVILGICAMSKKSNSKPMSEIIQRLNDNFDRLQ</sequence>
<evidence type="ECO:0000313" key="2">
    <source>
        <dbReference type="Proteomes" id="UP000762676"/>
    </source>
</evidence>
<name>A0AAV4ESX7_9GAST</name>
<proteinExistence type="predicted"/>
<gene>
    <name evidence="1" type="ORF">ElyMa_000171300</name>
</gene>
<keyword evidence="1" id="KW-0418">Kinase</keyword>
<dbReference type="Proteomes" id="UP000762676">
    <property type="component" value="Unassembled WGS sequence"/>
</dbReference>
<accession>A0AAV4ESX7</accession>
<dbReference type="GO" id="GO:0016301">
    <property type="term" value="F:kinase activity"/>
    <property type="evidence" value="ECO:0007669"/>
    <property type="project" value="UniProtKB-KW"/>
</dbReference>
<organism evidence="1 2">
    <name type="scientific">Elysia marginata</name>
    <dbReference type="NCBI Taxonomy" id="1093978"/>
    <lineage>
        <taxon>Eukaryota</taxon>
        <taxon>Metazoa</taxon>
        <taxon>Spiralia</taxon>
        <taxon>Lophotrochozoa</taxon>
        <taxon>Mollusca</taxon>
        <taxon>Gastropoda</taxon>
        <taxon>Heterobranchia</taxon>
        <taxon>Euthyneura</taxon>
        <taxon>Panpulmonata</taxon>
        <taxon>Sacoglossa</taxon>
        <taxon>Placobranchoidea</taxon>
        <taxon>Plakobranchidae</taxon>
        <taxon>Elysia</taxon>
    </lineage>
</organism>
<dbReference type="Gene3D" id="3.40.50.11950">
    <property type="match status" value="1"/>
</dbReference>
<keyword evidence="2" id="KW-1185">Reference proteome</keyword>